<dbReference type="PaxDb" id="4565-Traes_5BL_B007160F8.1"/>
<dbReference type="SMR" id="A0A3B6LKD2"/>
<evidence type="ECO:0000256" key="2">
    <source>
        <dbReference type="ARBA" id="ARBA00022857"/>
    </source>
</evidence>
<dbReference type="PANTHER" id="PTHR10366:SF661">
    <property type="entry name" value="OS09G0127300 PROTEIN"/>
    <property type="match status" value="1"/>
</dbReference>
<protein>
    <recommendedName>
        <fullName evidence="6">cinnamoyl-CoA reductase</fullName>
        <ecNumber evidence="6">1.2.1.44</ecNumber>
    </recommendedName>
</protein>
<keyword evidence="2" id="KW-0521">NADP</keyword>
<keyword evidence="3" id="KW-0560">Oxidoreductase</keyword>
<keyword evidence="4" id="KW-1015">Disulfide bond</keyword>
<evidence type="ECO:0000256" key="4">
    <source>
        <dbReference type="ARBA" id="ARBA00023157"/>
    </source>
</evidence>
<dbReference type="STRING" id="4565.A0A3B6LKD2"/>
<dbReference type="GO" id="GO:0016616">
    <property type="term" value="F:oxidoreductase activity, acting on the CH-OH group of donors, NAD or NADP as acceptor"/>
    <property type="evidence" value="ECO:0000318"/>
    <property type="project" value="GO_Central"/>
</dbReference>
<dbReference type="EC" id="1.2.1.44" evidence="6"/>
<dbReference type="GO" id="GO:0016621">
    <property type="term" value="F:cinnamoyl-CoA reductase activity"/>
    <property type="evidence" value="ECO:0007669"/>
    <property type="project" value="UniProtKB-EC"/>
</dbReference>
<organism evidence="8">
    <name type="scientific">Triticum aestivum</name>
    <name type="common">Wheat</name>
    <dbReference type="NCBI Taxonomy" id="4565"/>
    <lineage>
        <taxon>Eukaryota</taxon>
        <taxon>Viridiplantae</taxon>
        <taxon>Streptophyta</taxon>
        <taxon>Embryophyta</taxon>
        <taxon>Tracheophyta</taxon>
        <taxon>Spermatophyta</taxon>
        <taxon>Magnoliopsida</taxon>
        <taxon>Liliopsida</taxon>
        <taxon>Poales</taxon>
        <taxon>Poaceae</taxon>
        <taxon>BOP clade</taxon>
        <taxon>Pooideae</taxon>
        <taxon>Triticodae</taxon>
        <taxon>Triticeae</taxon>
        <taxon>Triticinae</taxon>
        <taxon>Triticum</taxon>
    </lineage>
</organism>
<accession>A0A3B6LKD2</accession>
<feature type="domain" description="NAD-dependent epimerase/dehydratase" evidence="7">
    <location>
        <begin position="20"/>
        <end position="250"/>
    </location>
</feature>
<dbReference type="Gramene" id="TraesCLE_scaffold_019989_01G000100.1">
    <property type="protein sequence ID" value="TraesCLE_scaffold_019989_01G000100.1"/>
    <property type="gene ID" value="TraesCLE_scaffold_019989_01G000100"/>
</dbReference>
<dbReference type="AlphaFoldDB" id="A0A3B6LKD2"/>
<dbReference type="Gramene" id="TraesCS5B02G160700.1">
    <property type="protein sequence ID" value="TraesCS5B02G160700.1"/>
    <property type="gene ID" value="TraesCS5B02G160700"/>
</dbReference>
<dbReference type="InterPro" id="IPR036291">
    <property type="entry name" value="NAD(P)-bd_dom_sf"/>
</dbReference>
<dbReference type="Gene3D" id="3.40.50.720">
    <property type="entry name" value="NAD(P)-binding Rossmann-like Domain"/>
    <property type="match status" value="1"/>
</dbReference>
<dbReference type="EnsemblPlants" id="TraesCS5B02G160700.1">
    <property type="protein sequence ID" value="TraesCS5B02G160700.1"/>
    <property type="gene ID" value="TraesCS5B02G160700"/>
</dbReference>
<name>A0A3B6LKD2_WHEAT</name>
<sequence length="365" mass="40172">MPIEAADNVPAELPGHGRTVCVTGAGGFIASWLVKRLLQKGYTVRGTVRNPVDPKNDHLRAFDGAADRLILLRADLMEPETLVEAFTGCEGIFHAASPVTDDPEKMIEPAIRGTKYVITAAADMGIKRVVFTSTIGTVYMNPHRDASKPVDDTCWSDLEYCKKTANWYCYAKTVAEQDALETARQRGIELIVVNPVLVLGPLLQPTVNASTEHVMKYLTGSAKTYVNAAQAYVHVKDVAEAHVRVYEAPGAHGRYICAEGTTLHRGDLCRVLGKLFPEYPVPTKCKDEVNPPVKGYKFTNQRLKDLGMEFVPVLQSIYETVKSLQEKGMLPVLPPGDDIPDNLHEQLMMKPAQLLRKHVLIGLGV</sequence>
<dbReference type="OMA" id="IGREFRF"/>
<dbReference type="SUPFAM" id="SSF51735">
    <property type="entry name" value="NAD(P)-binding Rossmann-fold domains"/>
    <property type="match status" value="1"/>
</dbReference>
<dbReference type="InterPro" id="IPR050425">
    <property type="entry name" value="NAD(P)_dehydrat-like"/>
</dbReference>
<evidence type="ECO:0000256" key="1">
    <source>
        <dbReference type="ARBA" id="ARBA00004928"/>
    </source>
</evidence>
<comment type="pathway">
    <text evidence="1">Aromatic compound metabolism; phenylpropanoid biosynthesis.</text>
</comment>
<evidence type="ECO:0000256" key="3">
    <source>
        <dbReference type="ARBA" id="ARBA00023002"/>
    </source>
</evidence>
<evidence type="ECO:0000313" key="9">
    <source>
        <dbReference type="Proteomes" id="UP000019116"/>
    </source>
</evidence>
<dbReference type="Proteomes" id="UP000019116">
    <property type="component" value="Chromosome 5B"/>
</dbReference>
<dbReference type="Pfam" id="PF01370">
    <property type="entry name" value="Epimerase"/>
    <property type="match status" value="1"/>
</dbReference>
<dbReference type="InterPro" id="IPR001509">
    <property type="entry name" value="Epimerase_deHydtase"/>
</dbReference>
<evidence type="ECO:0000256" key="5">
    <source>
        <dbReference type="ARBA" id="ARBA00023445"/>
    </source>
</evidence>
<dbReference type="Gramene" id="TraesCAD_scaffold_042393_01G000100.1">
    <property type="protein sequence ID" value="TraesCAD_scaffold_042393_01G000100.1"/>
    <property type="gene ID" value="TraesCAD_scaffold_042393_01G000100"/>
</dbReference>
<dbReference type="PANTHER" id="PTHR10366">
    <property type="entry name" value="NAD DEPENDENT EPIMERASE/DEHYDRATASE"/>
    <property type="match status" value="1"/>
</dbReference>
<reference evidence="8" key="1">
    <citation type="submission" date="2018-08" db="EMBL/GenBank/DDBJ databases">
        <authorList>
            <person name="Rossello M."/>
        </authorList>
    </citation>
    <scope>NUCLEOTIDE SEQUENCE [LARGE SCALE GENOMIC DNA]</scope>
    <source>
        <strain evidence="8">cv. Chinese Spring</strain>
    </source>
</reference>
<dbReference type="Gramene" id="TraesRN5B0100440900.1">
    <property type="protein sequence ID" value="TraesRN5B0100440900.1"/>
    <property type="gene ID" value="TraesRN5B0100440900"/>
</dbReference>
<dbReference type="CDD" id="cd08958">
    <property type="entry name" value="FR_SDR_e"/>
    <property type="match status" value="1"/>
</dbReference>
<evidence type="ECO:0000256" key="6">
    <source>
        <dbReference type="ARBA" id="ARBA00067006"/>
    </source>
</evidence>
<comment type="similarity">
    <text evidence="5">Belongs to the NAD(P)-dependent epimerase/dehydratase family. Dihydroflavonol-4-reductase subfamily.</text>
</comment>
<dbReference type="Gramene" id="TraesCS5B03G0437300.1">
    <property type="protein sequence ID" value="TraesCS5B03G0437300.1.CDS"/>
    <property type="gene ID" value="TraesCS5B03G0437300"/>
</dbReference>
<evidence type="ECO:0000313" key="8">
    <source>
        <dbReference type="EnsemblPlants" id="TraesCS5B02G160700.1"/>
    </source>
</evidence>
<reference evidence="8" key="2">
    <citation type="submission" date="2018-10" db="UniProtKB">
        <authorList>
            <consortium name="EnsemblPlants"/>
        </authorList>
    </citation>
    <scope>IDENTIFICATION</scope>
</reference>
<dbReference type="FunFam" id="3.40.50.720:FF:000199">
    <property type="entry name" value="Cinnamoyl-CoA reductase 1"/>
    <property type="match status" value="1"/>
</dbReference>
<evidence type="ECO:0000259" key="7">
    <source>
        <dbReference type="Pfam" id="PF01370"/>
    </source>
</evidence>
<proteinExistence type="inferred from homology"/>
<keyword evidence="9" id="KW-1185">Reference proteome</keyword>
<dbReference type="OrthoDB" id="2735536at2759"/>
<dbReference type="Gramene" id="TraesROB_scaffold_069299_01G000100.1">
    <property type="protein sequence ID" value="TraesROB_scaffold_069299_01G000100.1"/>
    <property type="gene ID" value="TraesROB_scaffold_069299_01G000100"/>
</dbReference>
<dbReference type="Gramene" id="TraesWEE_scaffold_088416_01G000200.1">
    <property type="protein sequence ID" value="TraesWEE_scaffold_088416_01G000200.1"/>
    <property type="gene ID" value="TraesWEE_scaffold_088416_01G000200"/>
</dbReference>